<dbReference type="GO" id="GO:0043066">
    <property type="term" value="P:negative regulation of apoptotic process"/>
    <property type="evidence" value="ECO:0007669"/>
    <property type="project" value="TreeGrafter"/>
</dbReference>
<feature type="compositionally biased region" description="Basic and acidic residues" evidence="10">
    <location>
        <begin position="60"/>
        <end position="74"/>
    </location>
</feature>
<keyword evidence="3" id="KW-0723">Serine/threonine-protein kinase</keyword>
<evidence type="ECO:0000256" key="4">
    <source>
        <dbReference type="ARBA" id="ARBA00022679"/>
    </source>
</evidence>
<dbReference type="PANTHER" id="PTHR22984">
    <property type="entry name" value="SERINE/THREONINE-PROTEIN KINASE PIM"/>
    <property type="match status" value="1"/>
</dbReference>
<reference evidence="12" key="1">
    <citation type="submission" date="2021-05" db="EMBL/GenBank/DDBJ databases">
        <authorList>
            <person name="Tigano A."/>
        </authorList>
    </citation>
    <scope>NUCLEOTIDE SEQUENCE</scope>
</reference>
<dbReference type="InterPro" id="IPR011009">
    <property type="entry name" value="Kinase-like_dom_sf"/>
</dbReference>
<keyword evidence="6" id="KW-0418">Kinase</keyword>
<feature type="region of interest" description="Disordered" evidence="10">
    <location>
        <begin position="101"/>
        <end position="120"/>
    </location>
</feature>
<dbReference type="GO" id="GO:0004674">
    <property type="term" value="F:protein serine/threonine kinase activity"/>
    <property type="evidence" value="ECO:0007669"/>
    <property type="project" value="UniProtKB-KW"/>
</dbReference>
<comment type="caution">
    <text evidence="12">The sequence shown here is derived from an EMBL/GenBank/DDBJ whole genome shotgun (WGS) entry which is preliminary data.</text>
</comment>
<dbReference type="InterPro" id="IPR000719">
    <property type="entry name" value="Prot_kinase_dom"/>
</dbReference>
<dbReference type="Gene3D" id="3.30.200.20">
    <property type="entry name" value="Phosphorylase Kinase, domain 1"/>
    <property type="match status" value="1"/>
</dbReference>
<evidence type="ECO:0000256" key="7">
    <source>
        <dbReference type="ARBA" id="ARBA00022840"/>
    </source>
</evidence>
<dbReference type="SMART" id="SM00220">
    <property type="entry name" value="S_TKc"/>
    <property type="match status" value="1"/>
</dbReference>
<keyword evidence="7" id="KW-0067">ATP-binding</keyword>
<evidence type="ECO:0000256" key="6">
    <source>
        <dbReference type="ARBA" id="ARBA00022777"/>
    </source>
</evidence>
<keyword evidence="4" id="KW-0808">Transferase</keyword>
<dbReference type="OrthoDB" id="8596411at2759"/>
<proteinExistence type="inferred from homology"/>
<feature type="region of interest" description="Disordered" evidence="10">
    <location>
        <begin position="14"/>
        <end position="84"/>
    </location>
</feature>
<feature type="compositionally biased region" description="Basic and acidic residues" evidence="10">
    <location>
        <begin position="14"/>
        <end position="28"/>
    </location>
</feature>
<gene>
    <name evidence="12" type="ORF">MMEN_LOCUS17031</name>
</gene>
<evidence type="ECO:0000313" key="12">
    <source>
        <dbReference type="EMBL" id="CAG5987005.1"/>
    </source>
</evidence>
<evidence type="ECO:0000256" key="10">
    <source>
        <dbReference type="SAM" id="MobiDB-lite"/>
    </source>
</evidence>
<feature type="compositionally biased region" description="Polar residues" evidence="10">
    <location>
        <begin position="101"/>
        <end position="117"/>
    </location>
</feature>
<dbReference type="Proteomes" id="UP000677803">
    <property type="component" value="Unassembled WGS sequence"/>
</dbReference>
<evidence type="ECO:0000313" key="13">
    <source>
        <dbReference type="Proteomes" id="UP000677803"/>
    </source>
</evidence>
<name>A0A8S4BJM4_9TELE</name>
<organism evidence="12 13">
    <name type="scientific">Menidia menidia</name>
    <name type="common">Atlantic silverside</name>
    <dbReference type="NCBI Taxonomy" id="238744"/>
    <lineage>
        <taxon>Eukaryota</taxon>
        <taxon>Metazoa</taxon>
        <taxon>Chordata</taxon>
        <taxon>Craniata</taxon>
        <taxon>Vertebrata</taxon>
        <taxon>Euteleostomi</taxon>
        <taxon>Actinopterygii</taxon>
        <taxon>Neopterygii</taxon>
        <taxon>Teleostei</taxon>
        <taxon>Neoteleostei</taxon>
        <taxon>Acanthomorphata</taxon>
        <taxon>Ovalentaria</taxon>
        <taxon>Atherinomorphae</taxon>
        <taxon>Atheriniformes</taxon>
        <taxon>Atherinopsidae</taxon>
        <taxon>Menidiinae</taxon>
        <taxon>Menidia</taxon>
    </lineage>
</organism>
<accession>A0A8S4BJM4</accession>
<keyword evidence="5" id="KW-0547">Nucleotide-binding</keyword>
<comment type="similarity">
    <text evidence="1">Belongs to the protein kinase superfamily. CAMK Ser/Thr protein kinase family. PIM subfamily.</text>
</comment>
<dbReference type="GO" id="GO:0005737">
    <property type="term" value="C:cytoplasm"/>
    <property type="evidence" value="ECO:0007669"/>
    <property type="project" value="TreeGrafter"/>
</dbReference>
<evidence type="ECO:0000256" key="9">
    <source>
        <dbReference type="ARBA" id="ARBA00048679"/>
    </source>
</evidence>
<dbReference type="InterPro" id="IPR051138">
    <property type="entry name" value="PIM_Ser/Thr_kinase"/>
</dbReference>
<keyword evidence="13" id="KW-1185">Reference proteome</keyword>
<dbReference type="Gene3D" id="1.10.510.10">
    <property type="entry name" value="Transferase(Phosphotransferase) domain 1"/>
    <property type="match status" value="1"/>
</dbReference>
<dbReference type="InterPro" id="IPR008271">
    <property type="entry name" value="Ser/Thr_kinase_AS"/>
</dbReference>
<evidence type="ECO:0000256" key="8">
    <source>
        <dbReference type="ARBA" id="ARBA00047899"/>
    </source>
</evidence>
<evidence type="ECO:0000256" key="5">
    <source>
        <dbReference type="ARBA" id="ARBA00022741"/>
    </source>
</evidence>
<protein>
    <recommendedName>
        <fullName evidence="2">non-specific serine/threonine protein kinase</fullName>
        <ecNumber evidence="2">2.7.11.1</ecNumber>
    </recommendedName>
</protein>
<dbReference type="PANTHER" id="PTHR22984:SF11">
    <property type="entry name" value="AURORA KINASE-RELATED"/>
    <property type="match status" value="1"/>
</dbReference>
<dbReference type="FunFam" id="3.30.200.20:FF:000475">
    <property type="entry name" value="Serine/threonine-protein kinase"/>
    <property type="match status" value="1"/>
</dbReference>
<evidence type="ECO:0000256" key="2">
    <source>
        <dbReference type="ARBA" id="ARBA00012513"/>
    </source>
</evidence>
<dbReference type="AlphaFoldDB" id="A0A8S4BJM4"/>
<dbReference type="EMBL" id="CAJRST010036345">
    <property type="protein sequence ID" value="CAG5987005.1"/>
    <property type="molecule type" value="Genomic_DNA"/>
</dbReference>
<dbReference type="PROSITE" id="PS50011">
    <property type="entry name" value="PROTEIN_KINASE_DOM"/>
    <property type="match status" value="1"/>
</dbReference>
<evidence type="ECO:0000256" key="3">
    <source>
        <dbReference type="ARBA" id="ARBA00022527"/>
    </source>
</evidence>
<sequence>MYTLFLIKCKECNRKTQESTDRVQDGRRPAVKRKASPEPQTPTKRARVSEVAEPSTSFQKEPKKVQNEKRKVTEDGEGPSNPAKKRKIFDHLLHQEMFSSVDSGTKSTNSPVCSTSEGDTRVNLKRKAVDPEETQRRKRAKTIENKKHDEKAAFEAKYVEESPLGEGGCGSVFAGHRKADNMPVAIKHIPKDKVYCKHKDTDGRLLSVEVAVMQKLGMTDPGSVGSSAPVSLLDWYDFQQELILVLERPMPAEDLSNYIVKNGSLEEEEAKVILKQLVDAAIHLKEKSIFHRDIKVENILIETSTDVPRVRLIDFGLSCFVKTKSRYRVFYGTSAHVPPEWLNSHSYTAGPTTVWQMGVVLFETLHNKEFKSTRFVSKRLRISNRLSQDCQDFLEQCLTHHPEQRPTLEQLQHHPWFTRNRRDI</sequence>
<evidence type="ECO:0000259" key="11">
    <source>
        <dbReference type="PROSITE" id="PS50011"/>
    </source>
</evidence>
<feature type="domain" description="Protein kinase" evidence="11">
    <location>
        <begin position="158"/>
        <end position="417"/>
    </location>
</feature>
<comment type="catalytic activity">
    <reaction evidence="8">
        <text>L-threonyl-[protein] + ATP = O-phospho-L-threonyl-[protein] + ADP + H(+)</text>
        <dbReference type="Rhea" id="RHEA:46608"/>
        <dbReference type="Rhea" id="RHEA-COMP:11060"/>
        <dbReference type="Rhea" id="RHEA-COMP:11605"/>
        <dbReference type="ChEBI" id="CHEBI:15378"/>
        <dbReference type="ChEBI" id="CHEBI:30013"/>
        <dbReference type="ChEBI" id="CHEBI:30616"/>
        <dbReference type="ChEBI" id="CHEBI:61977"/>
        <dbReference type="ChEBI" id="CHEBI:456216"/>
        <dbReference type="EC" id="2.7.11.1"/>
    </reaction>
</comment>
<comment type="catalytic activity">
    <reaction evidence="9">
        <text>L-seryl-[protein] + ATP = O-phospho-L-seryl-[protein] + ADP + H(+)</text>
        <dbReference type="Rhea" id="RHEA:17989"/>
        <dbReference type="Rhea" id="RHEA-COMP:9863"/>
        <dbReference type="Rhea" id="RHEA-COMP:11604"/>
        <dbReference type="ChEBI" id="CHEBI:15378"/>
        <dbReference type="ChEBI" id="CHEBI:29999"/>
        <dbReference type="ChEBI" id="CHEBI:30616"/>
        <dbReference type="ChEBI" id="CHEBI:83421"/>
        <dbReference type="ChEBI" id="CHEBI:456216"/>
        <dbReference type="EC" id="2.7.11.1"/>
    </reaction>
</comment>
<dbReference type="SUPFAM" id="SSF56112">
    <property type="entry name" value="Protein kinase-like (PK-like)"/>
    <property type="match status" value="1"/>
</dbReference>
<evidence type="ECO:0000256" key="1">
    <source>
        <dbReference type="ARBA" id="ARBA00005505"/>
    </source>
</evidence>
<dbReference type="Pfam" id="PF00069">
    <property type="entry name" value="Pkinase"/>
    <property type="match status" value="1"/>
</dbReference>
<dbReference type="GO" id="GO:0007346">
    <property type="term" value="P:regulation of mitotic cell cycle"/>
    <property type="evidence" value="ECO:0007669"/>
    <property type="project" value="TreeGrafter"/>
</dbReference>
<dbReference type="EC" id="2.7.11.1" evidence="2"/>
<dbReference type="PROSITE" id="PS00108">
    <property type="entry name" value="PROTEIN_KINASE_ST"/>
    <property type="match status" value="1"/>
</dbReference>
<dbReference type="GO" id="GO:0005524">
    <property type="term" value="F:ATP binding"/>
    <property type="evidence" value="ECO:0007669"/>
    <property type="project" value="UniProtKB-KW"/>
</dbReference>